<organism evidence="10 11">
    <name type="scientific">Candidula unifasciata</name>
    <dbReference type="NCBI Taxonomy" id="100452"/>
    <lineage>
        <taxon>Eukaryota</taxon>
        <taxon>Metazoa</taxon>
        <taxon>Spiralia</taxon>
        <taxon>Lophotrochozoa</taxon>
        <taxon>Mollusca</taxon>
        <taxon>Gastropoda</taxon>
        <taxon>Heterobranchia</taxon>
        <taxon>Euthyneura</taxon>
        <taxon>Panpulmonata</taxon>
        <taxon>Eupulmonata</taxon>
        <taxon>Stylommatophora</taxon>
        <taxon>Helicina</taxon>
        <taxon>Helicoidea</taxon>
        <taxon>Geomitridae</taxon>
        <taxon>Candidula</taxon>
    </lineage>
</organism>
<evidence type="ECO:0000256" key="6">
    <source>
        <dbReference type="ARBA" id="ARBA00023170"/>
    </source>
</evidence>
<dbReference type="PROSITE" id="PS50262">
    <property type="entry name" value="G_PROTEIN_RECEP_F1_2"/>
    <property type="match status" value="1"/>
</dbReference>
<feature type="transmembrane region" description="Helical" evidence="8">
    <location>
        <begin position="289"/>
        <end position="314"/>
    </location>
</feature>
<feature type="transmembrane region" description="Helical" evidence="8">
    <location>
        <begin position="65"/>
        <end position="85"/>
    </location>
</feature>
<feature type="transmembrane region" description="Helical" evidence="8">
    <location>
        <begin position="28"/>
        <end position="53"/>
    </location>
</feature>
<dbReference type="Gene3D" id="1.20.1070.10">
    <property type="entry name" value="Rhodopsin 7-helix transmembrane proteins"/>
    <property type="match status" value="1"/>
</dbReference>
<dbReference type="PANTHER" id="PTHR24243:SF208">
    <property type="entry name" value="PYROKININ-1 RECEPTOR"/>
    <property type="match status" value="1"/>
</dbReference>
<dbReference type="SUPFAM" id="SSF81321">
    <property type="entry name" value="Family A G protein-coupled receptor-like"/>
    <property type="match status" value="1"/>
</dbReference>
<feature type="transmembrane region" description="Helical" evidence="8">
    <location>
        <begin position="255"/>
        <end position="277"/>
    </location>
</feature>
<feature type="transmembrane region" description="Helical" evidence="8">
    <location>
        <begin position="206"/>
        <end position="224"/>
    </location>
</feature>
<dbReference type="Pfam" id="PF00001">
    <property type="entry name" value="7tm_1"/>
    <property type="match status" value="1"/>
</dbReference>
<name>A0A8S3ZYE5_9EUPU</name>
<evidence type="ECO:0000256" key="5">
    <source>
        <dbReference type="ARBA" id="ARBA00023136"/>
    </source>
</evidence>
<dbReference type="GO" id="GO:0016020">
    <property type="term" value="C:membrane"/>
    <property type="evidence" value="ECO:0007669"/>
    <property type="project" value="UniProtKB-SubCell"/>
</dbReference>
<evidence type="ECO:0000259" key="9">
    <source>
        <dbReference type="PROSITE" id="PS50262"/>
    </source>
</evidence>
<dbReference type="AlphaFoldDB" id="A0A8S3ZYE5"/>
<keyword evidence="5 8" id="KW-0472">Membrane</keyword>
<keyword evidence="4" id="KW-0297">G-protein coupled receptor</keyword>
<protein>
    <recommendedName>
        <fullName evidence="9">G-protein coupled receptors family 1 profile domain-containing protein</fullName>
    </recommendedName>
</protein>
<dbReference type="PANTHER" id="PTHR24243">
    <property type="entry name" value="G-PROTEIN COUPLED RECEPTOR"/>
    <property type="match status" value="1"/>
</dbReference>
<reference evidence="10" key="1">
    <citation type="submission" date="2021-04" db="EMBL/GenBank/DDBJ databases">
        <authorList>
            <consortium name="Molecular Ecology Group"/>
        </authorList>
    </citation>
    <scope>NUCLEOTIDE SEQUENCE</scope>
</reference>
<keyword evidence="7" id="KW-0807">Transducer</keyword>
<dbReference type="InterPro" id="IPR000276">
    <property type="entry name" value="GPCR_Rhodpsn"/>
</dbReference>
<evidence type="ECO:0000256" key="4">
    <source>
        <dbReference type="ARBA" id="ARBA00023040"/>
    </source>
</evidence>
<dbReference type="InterPro" id="IPR017452">
    <property type="entry name" value="GPCR_Rhodpsn_7TM"/>
</dbReference>
<accession>A0A8S3ZYE5</accession>
<evidence type="ECO:0000313" key="11">
    <source>
        <dbReference type="Proteomes" id="UP000678393"/>
    </source>
</evidence>
<evidence type="ECO:0000256" key="1">
    <source>
        <dbReference type="ARBA" id="ARBA00004141"/>
    </source>
</evidence>
<gene>
    <name evidence="10" type="ORF">CUNI_LOCUS20057</name>
</gene>
<feature type="transmembrane region" description="Helical" evidence="8">
    <location>
        <begin position="148"/>
        <end position="168"/>
    </location>
</feature>
<dbReference type="Proteomes" id="UP000678393">
    <property type="component" value="Unassembled WGS sequence"/>
</dbReference>
<dbReference type="EMBL" id="CAJHNH020007257">
    <property type="protein sequence ID" value="CAG5134499.1"/>
    <property type="molecule type" value="Genomic_DNA"/>
</dbReference>
<sequence>MPLNISSRSTPNDMWLIDSTLARSFTEYALGVAAAPICLLGIMGNLINILVFLKQGFREVSTMTFFSLAVSDLGCLLTLLEINIFNNPLFKKSDLALDISNVSHLIAVLPHTGFSRVTSLITAYTSFERCICVMLPLKVKLILTPRRTIYVILMTFLIPFLSVCPIYTSKYLVWDFDTSTNRSFLATVKNDNNFSVSYLCYDILNIQGYVSFFLVIIFTTALTSQLKKQSNWRKTESGADTTSLIAAREGKIIKIVITICAIYIASFCPMTILYMASSIRSQLHPAGRYGLLYTTILSVAYNLEAVSCSINIFVYRNASSKYRKILDRIFCAHRGSQRTFW</sequence>
<comment type="subcellular location">
    <subcellularLocation>
        <location evidence="1">Membrane</location>
        <topology evidence="1">Multi-pass membrane protein</topology>
    </subcellularLocation>
</comment>
<dbReference type="OrthoDB" id="6276488at2759"/>
<dbReference type="GO" id="GO:0004930">
    <property type="term" value="F:G protein-coupled receptor activity"/>
    <property type="evidence" value="ECO:0007669"/>
    <property type="project" value="UniProtKB-KW"/>
</dbReference>
<dbReference type="PRINTS" id="PR00237">
    <property type="entry name" value="GPCRRHODOPSN"/>
</dbReference>
<keyword evidence="2 8" id="KW-0812">Transmembrane</keyword>
<proteinExistence type="predicted"/>
<keyword evidence="3 8" id="KW-1133">Transmembrane helix</keyword>
<evidence type="ECO:0000256" key="7">
    <source>
        <dbReference type="ARBA" id="ARBA00023224"/>
    </source>
</evidence>
<keyword evidence="6" id="KW-0675">Receptor</keyword>
<feature type="domain" description="G-protein coupled receptors family 1 profile" evidence="9">
    <location>
        <begin position="44"/>
        <end position="315"/>
    </location>
</feature>
<comment type="caution">
    <text evidence="10">The sequence shown here is derived from an EMBL/GenBank/DDBJ whole genome shotgun (WGS) entry which is preliminary data.</text>
</comment>
<keyword evidence="11" id="KW-1185">Reference proteome</keyword>
<evidence type="ECO:0000256" key="2">
    <source>
        <dbReference type="ARBA" id="ARBA00022692"/>
    </source>
</evidence>
<feature type="transmembrane region" description="Helical" evidence="8">
    <location>
        <begin position="105"/>
        <end position="127"/>
    </location>
</feature>
<evidence type="ECO:0000256" key="3">
    <source>
        <dbReference type="ARBA" id="ARBA00022989"/>
    </source>
</evidence>
<evidence type="ECO:0000313" key="10">
    <source>
        <dbReference type="EMBL" id="CAG5134499.1"/>
    </source>
</evidence>
<evidence type="ECO:0000256" key="8">
    <source>
        <dbReference type="SAM" id="Phobius"/>
    </source>
</evidence>